<reference evidence="1 2" key="1">
    <citation type="submission" date="2017-01" db="EMBL/GenBank/DDBJ databases">
        <title>Genome analysis of Paenibacillus selenitrireducens ES3-24.</title>
        <authorList>
            <person name="Xu D."/>
            <person name="Yao R."/>
            <person name="Zheng S."/>
        </authorList>
    </citation>
    <scope>NUCLEOTIDE SEQUENCE [LARGE SCALE GENOMIC DNA]</scope>
    <source>
        <strain evidence="1 2">ES3-24</strain>
    </source>
</reference>
<gene>
    <name evidence="1" type="ORF">BVG16_14650</name>
</gene>
<dbReference type="RefSeq" id="WP_078499422.1">
    <property type="nucleotide sequence ID" value="NZ_MSZX01000005.1"/>
</dbReference>
<comment type="caution">
    <text evidence="1">The sequence shown here is derived from an EMBL/GenBank/DDBJ whole genome shotgun (WGS) entry which is preliminary data.</text>
</comment>
<dbReference type="InterPro" id="IPR010368">
    <property type="entry name" value="Com_YlbF"/>
</dbReference>
<evidence type="ECO:0000313" key="2">
    <source>
        <dbReference type="Proteomes" id="UP000190188"/>
    </source>
</evidence>
<protein>
    <recommendedName>
        <fullName evidence="3">Master regulator for biofilm formation</fullName>
    </recommendedName>
</protein>
<organism evidence="1 2">
    <name type="scientific">Paenibacillus selenitireducens</name>
    <dbReference type="NCBI Taxonomy" id="1324314"/>
    <lineage>
        <taxon>Bacteria</taxon>
        <taxon>Bacillati</taxon>
        <taxon>Bacillota</taxon>
        <taxon>Bacilli</taxon>
        <taxon>Bacillales</taxon>
        <taxon>Paenibacillaceae</taxon>
        <taxon>Paenibacillus</taxon>
    </lineage>
</organism>
<keyword evidence="2" id="KW-1185">Reference proteome</keyword>
<name>A0A1T2XCU8_9BACL</name>
<sequence>MSQHDHDHTHEEVQIPKFEVRDLLVREDIMAKTKELADLIYTSEEVKMYQTAEKTINTNDRIQTLIASMKKKQKEIVAFERFQNTEMVAKIEQEIEDLQDELDNIPIVSEFQQSQSDLNYLLQMIMTAIRDTVSEKIEVEAGTVSTSKCGD</sequence>
<dbReference type="OrthoDB" id="2167788at2"/>
<dbReference type="Pfam" id="PF06133">
    <property type="entry name" value="Com_YlbF"/>
    <property type="match status" value="1"/>
</dbReference>
<dbReference type="SUPFAM" id="SSF158622">
    <property type="entry name" value="YheA/YmcA-like"/>
    <property type="match status" value="1"/>
</dbReference>
<accession>A0A1T2XCU8</accession>
<dbReference type="Gene3D" id="1.20.1500.10">
    <property type="entry name" value="YheA/YmcA-like"/>
    <property type="match status" value="1"/>
</dbReference>
<dbReference type="PANTHER" id="PTHR38448">
    <property type="entry name" value="REGULATORY PROTEIN YLBF-RELATED"/>
    <property type="match status" value="1"/>
</dbReference>
<dbReference type="EMBL" id="MSZX01000005">
    <property type="protein sequence ID" value="OPA77680.1"/>
    <property type="molecule type" value="Genomic_DNA"/>
</dbReference>
<dbReference type="InterPro" id="IPR052767">
    <property type="entry name" value="Bact_com_dev_regulator"/>
</dbReference>
<evidence type="ECO:0008006" key="3">
    <source>
        <dbReference type="Google" id="ProtNLM"/>
    </source>
</evidence>
<proteinExistence type="predicted"/>
<dbReference type="InterPro" id="IPR023378">
    <property type="entry name" value="YheA/YmcA-like_dom_sf"/>
</dbReference>
<dbReference type="STRING" id="1324314.BVG16_14650"/>
<dbReference type="PANTHER" id="PTHR38448:SF1">
    <property type="entry name" value="YLBF FAMILY REGULATOR"/>
    <property type="match status" value="1"/>
</dbReference>
<evidence type="ECO:0000313" key="1">
    <source>
        <dbReference type="EMBL" id="OPA77680.1"/>
    </source>
</evidence>
<dbReference type="AlphaFoldDB" id="A0A1T2XCU8"/>
<dbReference type="Proteomes" id="UP000190188">
    <property type="component" value="Unassembled WGS sequence"/>
</dbReference>